<dbReference type="PANTHER" id="PTHR48182:SF2">
    <property type="entry name" value="PROTEIN SERAC1"/>
    <property type="match status" value="1"/>
</dbReference>
<evidence type="ECO:0000256" key="1">
    <source>
        <dbReference type="ARBA" id="ARBA00004173"/>
    </source>
</evidence>
<dbReference type="Gene3D" id="3.40.50.1820">
    <property type="entry name" value="alpha/beta hydrolase"/>
    <property type="match status" value="1"/>
</dbReference>
<dbReference type="Pfam" id="PF05057">
    <property type="entry name" value="DUF676"/>
    <property type="match status" value="1"/>
</dbReference>
<dbReference type="InterPro" id="IPR029058">
    <property type="entry name" value="AB_hydrolase_fold"/>
</dbReference>
<dbReference type="PANTHER" id="PTHR48182">
    <property type="entry name" value="PROTEIN SERAC1"/>
    <property type="match status" value="1"/>
</dbReference>
<sequence length="366" mass="40454">MSPSIGSGQHGAHHLKTWTSPGSSSPWLRTELVARIPKARVLLYNHGQLQENTTILPLGQRLLNALLDERKHERSRRPLFFICHSTGGLVAKVCLALASRAEPTQAILTSYYGIAFFATPHQGSSYLSADEYASSIYHLLHLEQDIPVSLREQFRPRQERLWHLSNQLKALSADLKVWSFLETVDSTMTAVDPDTGRLIEILAPISSIRSGILGGMGNENQIAMATDHVGTASFHGQELALDSFLTELADAAREAVELSSLSDTPLDLERKVMVQVHGFFEDPAFGISDDTPLKLWTASVSLEEYLNRGPAACLRDQLNRDQPTGPDDSSMSRVSNPQHQLSHIIPGPKEHGDDYHESQRKNESGP</sequence>
<evidence type="ECO:0000259" key="9">
    <source>
        <dbReference type="Pfam" id="PF05057"/>
    </source>
</evidence>
<evidence type="ECO:0000256" key="6">
    <source>
        <dbReference type="ARBA" id="ARBA00023128"/>
    </source>
</evidence>
<dbReference type="GO" id="GO:0016020">
    <property type="term" value="C:membrane"/>
    <property type="evidence" value="ECO:0007669"/>
    <property type="project" value="UniProtKB-SubCell"/>
</dbReference>
<feature type="compositionally biased region" description="Polar residues" evidence="8">
    <location>
        <begin position="327"/>
        <end position="341"/>
    </location>
</feature>
<reference evidence="10" key="1">
    <citation type="submission" date="2022-11" db="EMBL/GenBank/DDBJ databases">
        <authorList>
            <person name="Petersen C."/>
        </authorList>
    </citation>
    <scope>NUCLEOTIDE SEQUENCE</scope>
    <source>
        <strain evidence="10">IBT 29864</strain>
    </source>
</reference>
<dbReference type="Proteomes" id="UP001147782">
    <property type="component" value="Unassembled WGS sequence"/>
</dbReference>
<dbReference type="InterPro" id="IPR052374">
    <property type="entry name" value="SERAC1"/>
</dbReference>
<evidence type="ECO:0000256" key="8">
    <source>
        <dbReference type="SAM" id="MobiDB-lite"/>
    </source>
</evidence>
<organism evidence="10 11">
    <name type="scientific">Penicillium cataractarum</name>
    <dbReference type="NCBI Taxonomy" id="2100454"/>
    <lineage>
        <taxon>Eukaryota</taxon>
        <taxon>Fungi</taxon>
        <taxon>Dikarya</taxon>
        <taxon>Ascomycota</taxon>
        <taxon>Pezizomycotina</taxon>
        <taxon>Eurotiomycetes</taxon>
        <taxon>Eurotiomycetidae</taxon>
        <taxon>Eurotiales</taxon>
        <taxon>Aspergillaceae</taxon>
        <taxon>Penicillium</taxon>
    </lineage>
</organism>
<comment type="caution">
    <text evidence="10">The sequence shown here is derived from an EMBL/GenBank/DDBJ whole genome shotgun (WGS) entry which is preliminary data.</text>
</comment>
<gene>
    <name evidence="10" type="ORF">N7496_008619</name>
</gene>
<feature type="region of interest" description="Disordered" evidence="8">
    <location>
        <begin position="314"/>
        <end position="366"/>
    </location>
</feature>
<evidence type="ECO:0000256" key="7">
    <source>
        <dbReference type="ARBA" id="ARBA00023136"/>
    </source>
</evidence>
<dbReference type="AlphaFoldDB" id="A0A9W9V5X4"/>
<feature type="compositionally biased region" description="Basic and acidic residues" evidence="8">
    <location>
        <begin position="348"/>
        <end position="366"/>
    </location>
</feature>
<evidence type="ECO:0000256" key="5">
    <source>
        <dbReference type="ARBA" id="ARBA00022824"/>
    </source>
</evidence>
<comment type="subcellular location">
    <subcellularLocation>
        <location evidence="2">Endoplasmic reticulum</location>
    </subcellularLocation>
    <subcellularLocation>
        <location evidence="3">Membrane</location>
    </subcellularLocation>
    <subcellularLocation>
        <location evidence="1">Mitochondrion</location>
    </subcellularLocation>
</comment>
<dbReference type="GeneID" id="81440717"/>
<dbReference type="GO" id="GO:0017000">
    <property type="term" value="P:antibiotic biosynthetic process"/>
    <property type="evidence" value="ECO:0007669"/>
    <property type="project" value="UniProtKB-ARBA"/>
</dbReference>
<proteinExistence type="inferred from homology"/>
<evidence type="ECO:0000313" key="11">
    <source>
        <dbReference type="Proteomes" id="UP001147782"/>
    </source>
</evidence>
<evidence type="ECO:0000256" key="2">
    <source>
        <dbReference type="ARBA" id="ARBA00004240"/>
    </source>
</evidence>
<dbReference type="SUPFAM" id="SSF53474">
    <property type="entry name" value="alpha/beta-Hydrolases"/>
    <property type="match status" value="1"/>
</dbReference>
<keyword evidence="11" id="KW-1185">Reference proteome</keyword>
<keyword evidence="5" id="KW-0256">Endoplasmic reticulum</keyword>
<dbReference type="OrthoDB" id="361039at2759"/>
<dbReference type="RefSeq" id="XP_056553601.1">
    <property type="nucleotide sequence ID" value="XM_056701538.1"/>
</dbReference>
<feature type="region of interest" description="Disordered" evidence="8">
    <location>
        <begin position="1"/>
        <end position="25"/>
    </location>
</feature>
<evidence type="ECO:0000256" key="4">
    <source>
        <dbReference type="ARBA" id="ARBA00007920"/>
    </source>
</evidence>
<evidence type="ECO:0000313" key="10">
    <source>
        <dbReference type="EMBL" id="KAJ5368859.1"/>
    </source>
</evidence>
<evidence type="ECO:0000256" key="3">
    <source>
        <dbReference type="ARBA" id="ARBA00004370"/>
    </source>
</evidence>
<keyword evidence="7" id="KW-0472">Membrane</keyword>
<protein>
    <recommendedName>
        <fullName evidence="9">DUF676 domain-containing protein</fullName>
    </recommendedName>
</protein>
<name>A0A9W9V5X4_9EURO</name>
<comment type="similarity">
    <text evidence="4">Belongs to the putative lipase ROG1 family.</text>
</comment>
<dbReference type="GO" id="GO:0005739">
    <property type="term" value="C:mitochondrion"/>
    <property type="evidence" value="ECO:0007669"/>
    <property type="project" value="UniProtKB-SubCell"/>
</dbReference>
<reference evidence="10" key="2">
    <citation type="journal article" date="2023" name="IMA Fungus">
        <title>Comparative genomic study of the Penicillium genus elucidates a diverse pangenome and 15 lateral gene transfer events.</title>
        <authorList>
            <person name="Petersen C."/>
            <person name="Sorensen T."/>
            <person name="Nielsen M.R."/>
            <person name="Sondergaard T.E."/>
            <person name="Sorensen J.L."/>
            <person name="Fitzpatrick D.A."/>
            <person name="Frisvad J.C."/>
            <person name="Nielsen K.L."/>
        </authorList>
    </citation>
    <scope>NUCLEOTIDE SEQUENCE</scope>
    <source>
        <strain evidence="10">IBT 29864</strain>
    </source>
</reference>
<accession>A0A9W9V5X4</accession>
<dbReference type="GO" id="GO:0072330">
    <property type="term" value="P:monocarboxylic acid biosynthetic process"/>
    <property type="evidence" value="ECO:0007669"/>
    <property type="project" value="UniProtKB-ARBA"/>
</dbReference>
<dbReference type="InterPro" id="IPR007751">
    <property type="entry name" value="DUF676_lipase-like"/>
</dbReference>
<dbReference type="EMBL" id="JAPZBS010000007">
    <property type="protein sequence ID" value="KAJ5368859.1"/>
    <property type="molecule type" value="Genomic_DNA"/>
</dbReference>
<dbReference type="GO" id="GO:0005783">
    <property type="term" value="C:endoplasmic reticulum"/>
    <property type="evidence" value="ECO:0007669"/>
    <property type="project" value="UniProtKB-SubCell"/>
</dbReference>
<keyword evidence="6" id="KW-0496">Mitochondrion</keyword>
<feature type="domain" description="DUF676" evidence="9">
    <location>
        <begin position="50"/>
        <end position="130"/>
    </location>
</feature>